<keyword evidence="2" id="KW-1185">Reference proteome</keyword>
<gene>
    <name evidence="1" type="ORF">SAMN06265377_0498</name>
</gene>
<dbReference type="AlphaFoldDB" id="A0A285MCM7"/>
<evidence type="ECO:0008006" key="3">
    <source>
        <dbReference type="Google" id="ProtNLM"/>
    </source>
</evidence>
<name>A0A285MCM7_9FLAO</name>
<proteinExistence type="predicted"/>
<sequence length="154" mass="17846">MLTTHKISADFYDDDFQLIAIHSNLEDYAIGYAINFNCGLYLKRLGKDLIFDQNLSFSVFEWDDEMNDIYWTLISNKCAVEVDIPSDGLFEKNTSFRTDHLIKEQKEVDYFLKVDAGDTITLEEQVKSINKIPKVITAYPIDAQTLKSKRNLIF</sequence>
<organism evidence="1 2">
    <name type="scientific">Flagellimonas pacifica</name>
    <dbReference type="NCBI Taxonomy" id="1247520"/>
    <lineage>
        <taxon>Bacteria</taxon>
        <taxon>Pseudomonadati</taxon>
        <taxon>Bacteroidota</taxon>
        <taxon>Flavobacteriia</taxon>
        <taxon>Flavobacteriales</taxon>
        <taxon>Flavobacteriaceae</taxon>
        <taxon>Flagellimonas</taxon>
    </lineage>
</organism>
<dbReference type="EMBL" id="OBEH01000001">
    <property type="protein sequence ID" value="SNY94838.1"/>
    <property type="molecule type" value="Genomic_DNA"/>
</dbReference>
<evidence type="ECO:0000313" key="2">
    <source>
        <dbReference type="Proteomes" id="UP000219048"/>
    </source>
</evidence>
<dbReference type="NCBIfam" id="NF033205">
    <property type="entry name" value="IPExxxVDY"/>
    <property type="match status" value="1"/>
</dbReference>
<dbReference type="RefSeq" id="WP_097044186.1">
    <property type="nucleotide sequence ID" value="NZ_OBEH01000001.1"/>
</dbReference>
<protein>
    <recommendedName>
        <fullName evidence="3">IPExxxVDY family protein</fullName>
    </recommendedName>
</protein>
<accession>A0A285MCM7</accession>
<evidence type="ECO:0000313" key="1">
    <source>
        <dbReference type="EMBL" id="SNY94838.1"/>
    </source>
</evidence>
<reference evidence="2" key="1">
    <citation type="submission" date="2017-09" db="EMBL/GenBank/DDBJ databases">
        <authorList>
            <person name="Varghese N."/>
            <person name="Submissions S."/>
        </authorList>
    </citation>
    <scope>NUCLEOTIDE SEQUENCE [LARGE SCALE GENOMIC DNA]</scope>
    <source>
        <strain evidence="2">DSM 25885</strain>
    </source>
</reference>
<dbReference type="OrthoDB" id="676614at2"/>
<dbReference type="InterPro" id="IPR047690">
    <property type="entry name" value="IPExxxVDY_fam"/>
</dbReference>
<dbReference type="Proteomes" id="UP000219048">
    <property type="component" value="Unassembled WGS sequence"/>
</dbReference>